<keyword evidence="4" id="KW-1185">Reference proteome</keyword>
<evidence type="ECO:0000256" key="1">
    <source>
        <dbReference type="SAM" id="Phobius"/>
    </source>
</evidence>
<comment type="caution">
    <text evidence="3">The sequence shown here is derived from an EMBL/GenBank/DDBJ whole genome shotgun (WGS) entry which is preliminary data.</text>
</comment>
<feature type="domain" description="Beta-lactamase-related" evidence="2">
    <location>
        <begin position="36"/>
        <end position="320"/>
    </location>
</feature>
<dbReference type="Proteomes" id="UP001456513">
    <property type="component" value="Unassembled WGS sequence"/>
</dbReference>
<protein>
    <submittedName>
        <fullName evidence="3">Serine hydrolase domain-containing protein</fullName>
        <ecNumber evidence="3">3.1.1.103</ecNumber>
    </submittedName>
</protein>
<dbReference type="PANTHER" id="PTHR46825">
    <property type="entry name" value="D-ALANYL-D-ALANINE-CARBOXYPEPTIDASE/ENDOPEPTIDASE AMPH"/>
    <property type="match status" value="1"/>
</dbReference>
<dbReference type="PANTHER" id="PTHR46825:SF9">
    <property type="entry name" value="BETA-LACTAMASE-RELATED DOMAIN-CONTAINING PROTEIN"/>
    <property type="match status" value="1"/>
</dbReference>
<keyword evidence="1" id="KW-1133">Transmembrane helix</keyword>
<accession>A0ABU9CR48</accession>
<dbReference type="InterPro" id="IPR050491">
    <property type="entry name" value="AmpC-like"/>
</dbReference>
<dbReference type="EC" id="3.1.1.103" evidence="3"/>
<keyword evidence="3" id="KW-0378">Hydrolase</keyword>
<keyword evidence="1" id="KW-0812">Transmembrane</keyword>
<dbReference type="SUPFAM" id="SSF56601">
    <property type="entry name" value="beta-lactamase/transpeptidase-like"/>
    <property type="match status" value="1"/>
</dbReference>
<dbReference type="InterPro" id="IPR001466">
    <property type="entry name" value="Beta-lactam-related"/>
</dbReference>
<feature type="transmembrane region" description="Helical" evidence="1">
    <location>
        <begin position="412"/>
        <end position="434"/>
    </location>
</feature>
<proteinExistence type="predicted"/>
<dbReference type="InterPro" id="IPR012338">
    <property type="entry name" value="Beta-lactam/transpept-like"/>
</dbReference>
<gene>
    <name evidence="3" type="ORF">AABD04_03415</name>
</gene>
<evidence type="ECO:0000259" key="2">
    <source>
        <dbReference type="Pfam" id="PF00144"/>
    </source>
</evidence>
<organism evidence="3 4">
    <name type="scientific">Rhodococcus navarretei</name>
    <dbReference type="NCBI Taxonomy" id="3128981"/>
    <lineage>
        <taxon>Bacteria</taxon>
        <taxon>Bacillati</taxon>
        <taxon>Actinomycetota</taxon>
        <taxon>Actinomycetes</taxon>
        <taxon>Mycobacteriales</taxon>
        <taxon>Nocardiaceae</taxon>
        <taxon>Rhodococcus</taxon>
    </lineage>
</organism>
<sequence>MRIVHALLIVAAVLTAGSPIPPDPGPASDIGLVADELGLPGVAFRVVSEREVIENVDYGVDGDGAPIDDATPFVWGSVSKSVTAATVYSLAERQVLDIEATVNTVLPDSDSILSGDVTIDDLIHHTSGLPHDVTELDVWGRTERALDVVPTLDVTTADRGTFRYSSLNYLLLQAIVEKVTVERFADVVARETGVHTVGAVAPGHVPFFTFPRSIDTGIDSAGMGYGYLSGSIDELSRYASRQLTAPASNSPETVPTGSGTAYGRGWYVETLPDGTEMRWHSGAVPGYFTHVALIPERHLAVVFATNRYGELEAEELASAARSLVLTRLGIDEPRITGLGMYEIVLIASSTLAVLLALCAGRILFRIKTPPSRWTPVHILMAAIAGGVLYFGMPMLTGAPISTLARWAPDVTLLFWILLAELAVVAVALAARVLLLRQWTTAHV</sequence>
<feature type="transmembrane region" description="Helical" evidence="1">
    <location>
        <begin position="343"/>
        <end position="364"/>
    </location>
</feature>
<dbReference type="Pfam" id="PF00144">
    <property type="entry name" value="Beta-lactamase"/>
    <property type="match status" value="1"/>
</dbReference>
<name>A0ABU9CR48_9NOCA</name>
<evidence type="ECO:0000313" key="3">
    <source>
        <dbReference type="EMBL" id="MEK8069894.1"/>
    </source>
</evidence>
<dbReference type="Gene3D" id="3.40.710.10">
    <property type="entry name" value="DD-peptidase/beta-lactamase superfamily"/>
    <property type="match status" value="1"/>
</dbReference>
<feature type="transmembrane region" description="Helical" evidence="1">
    <location>
        <begin position="376"/>
        <end position="392"/>
    </location>
</feature>
<reference evidence="3 4" key="1">
    <citation type="submission" date="2024-03" db="EMBL/GenBank/DDBJ databases">
        <title>Rhodococcus navarretei sp. nov. and Pseudarthrobacter quantumdoti sp. nov., two new species with the ability to biosynthesize Quantum Dots isolated from soil samples at Union Glacier, Antarctica.</title>
        <authorList>
            <person name="Vargas M."/>
        </authorList>
    </citation>
    <scope>NUCLEOTIDE SEQUENCE [LARGE SCALE GENOMIC DNA]</scope>
    <source>
        <strain evidence="3 4">EXRC-4A-4</strain>
    </source>
</reference>
<dbReference type="RefSeq" id="WP_341440238.1">
    <property type="nucleotide sequence ID" value="NZ_JBBPCN010000001.1"/>
</dbReference>
<dbReference type="EMBL" id="JBBPCN010000001">
    <property type="protein sequence ID" value="MEK8069894.1"/>
    <property type="molecule type" value="Genomic_DNA"/>
</dbReference>
<keyword evidence="1" id="KW-0472">Membrane</keyword>
<evidence type="ECO:0000313" key="4">
    <source>
        <dbReference type="Proteomes" id="UP001456513"/>
    </source>
</evidence>
<dbReference type="GO" id="GO:0016787">
    <property type="term" value="F:hydrolase activity"/>
    <property type="evidence" value="ECO:0007669"/>
    <property type="project" value="UniProtKB-KW"/>
</dbReference>